<dbReference type="EMBL" id="FNAS01000010">
    <property type="protein sequence ID" value="SDE47692.1"/>
    <property type="molecule type" value="Genomic_DNA"/>
</dbReference>
<dbReference type="Proteomes" id="UP000198517">
    <property type="component" value="Unassembled WGS sequence"/>
</dbReference>
<dbReference type="InterPro" id="IPR046863">
    <property type="entry name" value="MbnP-like_dom"/>
</dbReference>
<dbReference type="RefSeq" id="WP_092736849.1">
    <property type="nucleotide sequence ID" value="NZ_FNAS01000010.1"/>
</dbReference>
<gene>
    <name evidence="2" type="ORF">SAMN05421544_11043</name>
</gene>
<dbReference type="STRING" id="1071918.SAMN05421544_11043"/>
<dbReference type="Pfam" id="PF20243">
    <property type="entry name" value="MbnP"/>
    <property type="match status" value="1"/>
</dbReference>
<organism evidence="2 3">
    <name type="scientific">Riemerella columbipharyngis</name>
    <dbReference type="NCBI Taxonomy" id="1071918"/>
    <lineage>
        <taxon>Bacteria</taxon>
        <taxon>Pseudomonadati</taxon>
        <taxon>Bacteroidota</taxon>
        <taxon>Flavobacteriia</taxon>
        <taxon>Flavobacteriales</taxon>
        <taxon>Weeksellaceae</taxon>
        <taxon>Riemerella</taxon>
    </lineage>
</organism>
<reference evidence="2 3" key="1">
    <citation type="submission" date="2016-10" db="EMBL/GenBank/DDBJ databases">
        <authorList>
            <person name="de Groot N.N."/>
        </authorList>
    </citation>
    <scope>NUCLEOTIDE SEQUENCE [LARGE SCALE GENOMIC DNA]</scope>
    <source>
        <strain evidence="2 3">DSM 24015</strain>
    </source>
</reference>
<dbReference type="PROSITE" id="PS51257">
    <property type="entry name" value="PROKAR_LIPOPROTEIN"/>
    <property type="match status" value="1"/>
</dbReference>
<evidence type="ECO:0000313" key="2">
    <source>
        <dbReference type="EMBL" id="SDE47692.1"/>
    </source>
</evidence>
<proteinExistence type="predicted"/>
<name>A0A1G7D7Z5_9FLAO</name>
<dbReference type="OrthoDB" id="1422031at2"/>
<protein>
    <recommendedName>
        <fullName evidence="1">Copper-binding protein MbnP-like domain-containing protein</fullName>
    </recommendedName>
</protein>
<keyword evidence="3" id="KW-1185">Reference proteome</keyword>
<dbReference type="AlphaFoldDB" id="A0A1G7D7Z5"/>
<feature type="domain" description="Copper-binding protein MbnP-like" evidence="1">
    <location>
        <begin position="34"/>
        <end position="241"/>
    </location>
</feature>
<evidence type="ECO:0000259" key="1">
    <source>
        <dbReference type="Pfam" id="PF20243"/>
    </source>
</evidence>
<evidence type="ECO:0000313" key="3">
    <source>
        <dbReference type="Proteomes" id="UP000198517"/>
    </source>
</evidence>
<sequence>MKNIKFLFVALATLLVVQSCNRDSSPKIKTNDKNNVTLQFDDTRLAGESLLFGHNYTSSSGQNYQFSKINYIISNVILTKADGTEVKYHWNDPNNGAFIVRNGEGISTVHDFVLKDIPAGDYVKVQFGIGVSPEAYLLGQDQQGEFWDKAKDMRWNWKSGYVFVKIEGEYTTTENTQKQFLTHIGNMGKPNDEYPNVYKTVTLDIKGTAKVRGNISPIVHIVSDFSKYLDGKNKIILNTDNDNKMTPKAPIVQKAIENISEVFFVHHTHNNPN</sequence>
<accession>A0A1G7D7Z5</accession>